<name>A0ABV3P439_9ACTN</name>
<feature type="transmembrane region" description="Helical" evidence="2">
    <location>
        <begin position="138"/>
        <end position="155"/>
    </location>
</feature>
<feature type="compositionally biased region" description="Basic and acidic residues" evidence="1">
    <location>
        <begin position="232"/>
        <end position="245"/>
    </location>
</feature>
<keyword evidence="2" id="KW-0472">Membrane</keyword>
<feature type="transmembrane region" description="Helical" evidence="2">
    <location>
        <begin position="20"/>
        <end position="41"/>
    </location>
</feature>
<dbReference type="EMBL" id="JBFNQN010000004">
    <property type="protein sequence ID" value="MEW9264397.1"/>
    <property type="molecule type" value="Genomic_DNA"/>
</dbReference>
<evidence type="ECO:0000313" key="3">
    <source>
        <dbReference type="EMBL" id="MEW9264397.1"/>
    </source>
</evidence>
<keyword evidence="2" id="KW-1133">Transmembrane helix</keyword>
<feature type="compositionally biased region" description="Gly residues" evidence="1">
    <location>
        <begin position="251"/>
        <end position="269"/>
    </location>
</feature>
<evidence type="ECO:0000256" key="2">
    <source>
        <dbReference type="SAM" id="Phobius"/>
    </source>
</evidence>
<dbReference type="InterPro" id="IPR046862">
    <property type="entry name" value="Rhomboid_2"/>
</dbReference>
<feature type="compositionally biased region" description="Basic residues" evidence="1">
    <location>
        <begin position="270"/>
        <end position="279"/>
    </location>
</feature>
<sequence>MSAVTTAVAPHSRVRTGGRACDVALVHAGLVLVVFAGLWFLPAADRARAVLAASTNLDNLAVHPLRVLLLSAVVVPSGPGLLVLGLLVPVLALAQRRLGRAATFGAFAVGHVGATGVVAGLLLAGLRLGWVDPSVRSAVDVGVSYGLACVAGLLVASGPRRWRTAGVVGAVAVALLALAVDPGFTGVGHLVALGLGLVLAPLAPPAQGAGRPRRWEVTRPARGGTREAPSSCRDRRGRPGREPARRQRCRGVGGALPGGARRGAGGVRGVRGRRRAHAR</sequence>
<feature type="region of interest" description="Disordered" evidence="1">
    <location>
        <begin position="205"/>
        <end position="279"/>
    </location>
</feature>
<keyword evidence="4" id="KW-1185">Reference proteome</keyword>
<accession>A0ABV3P439</accession>
<keyword evidence="2" id="KW-0812">Transmembrane</keyword>
<organism evidence="3 4">
    <name type="scientific">Kineococcus endophyticus</name>
    <dbReference type="NCBI Taxonomy" id="1181883"/>
    <lineage>
        <taxon>Bacteria</taxon>
        <taxon>Bacillati</taxon>
        <taxon>Actinomycetota</taxon>
        <taxon>Actinomycetes</taxon>
        <taxon>Kineosporiales</taxon>
        <taxon>Kineosporiaceae</taxon>
        <taxon>Kineococcus</taxon>
    </lineage>
</organism>
<dbReference type="Pfam" id="PF20401">
    <property type="entry name" value="Rhomboid_2"/>
    <property type="match status" value="1"/>
</dbReference>
<proteinExistence type="predicted"/>
<dbReference type="RefSeq" id="WP_367637087.1">
    <property type="nucleotide sequence ID" value="NZ_JBFNQN010000004.1"/>
</dbReference>
<gene>
    <name evidence="3" type="ORF">AB1207_06535</name>
</gene>
<protein>
    <submittedName>
        <fullName evidence="3">Rhomboid-like protein</fullName>
    </submittedName>
</protein>
<dbReference type="Proteomes" id="UP001555826">
    <property type="component" value="Unassembled WGS sequence"/>
</dbReference>
<feature type="transmembrane region" description="Helical" evidence="2">
    <location>
        <begin position="104"/>
        <end position="126"/>
    </location>
</feature>
<comment type="caution">
    <text evidence="3">The sequence shown here is derived from an EMBL/GenBank/DDBJ whole genome shotgun (WGS) entry which is preliminary data.</text>
</comment>
<feature type="transmembrane region" description="Helical" evidence="2">
    <location>
        <begin position="67"/>
        <end position="92"/>
    </location>
</feature>
<evidence type="ECO:0000256" key="1">
    <source>
        <dbReference type="SAM" id="MobiDB-lite"/>
    </source>
</evidence>
<reference evidence="3 4" key="1">
    <citation type="submission" date="2024-07" db="EMBL/GenBank/DDBJ databases">
        <authorList>
            <person name="Thanompreechachai J."/>
            <person name="Duangmal K."/>
        </authorList>
    </citation>
    <scope>NUCLEOTIDE SEQUENCE [LARGE SCALE GENOMIC DNA]</scope>
    <source>
        <strain evidence="3 4">KCTC 19886</strain>
    </source>
</reference>
<evidence type="ECO:0000313" key="4">
    <source>
        <dbReference type="Proteomes" id="UP001555826"/>
    </source>
</evidence>
<feature type="transmembrane region" description="Helical" evidence="2">
    <location>
        <begin position="162"/>
        <end position="180"/>
    </location>
</feature>